<feature type="compositionally biased region" description="Low complexity" evidence="6">
    <location>
        <begin position="153"/>
        <end position="165"/>
    </location>
</feature>
<gene>
    <name evidence="8" type="ORF">SCHPADRAFT_855591</name>
</gene>
<reference evidence="8 9" key="1">
    <citation type="submission" date="2015-04" db="EMBL/GenBank/DDBJ databases">
        <title>Complete genome sequence of Schizopora paradoxa KUC8140, a cosmopolitan wood degrader in East Asia.</title>
        <authorList>
            <consortium name="DOE Joint Genome Institute"/>
            <person name="Min B."/>
            <person name="Park H."/>
            <person name="Jang Y."/>
            <person name="Kim J.-J."/>
            <person name="Kim K.H."/>
            <person name="Pangilinan J."/>
            <person name="Lipzen A."/>
            <person name="Riley R."/>
            <person name="Grigoriev I.V."/>
            <person name="Spatafora J.W."/>
            <person name="Choi I.-G."/>
        </authorList>
    </citation>
    <scope>NUCLEOTIDE SEQUENCE [LARGE SCALE GENOMIC DNA]</scope>
    <source>
        <strain evidence="8 9">KUC8140</strain>
    </source>
</reference>
<feature type="compositionally biased region" description="Polar residues" evidence="6">
    <location>
        <begin position="361"/>
        <end position="374"/>
    </location>
</feature>
<dbReference type="GO" id="GO:0008270">
    <property type="term" value="F:zinc ion binding"/>
    <property type="evidence" value="ECO:0007669"/>
    <property type="project" value="UniProtKB-KW"/>
</dbReference>
<dbReference type="EMBL" id="KQ086004">
    <property type="protein sequence ID" value="KLO11272.1"/>
    <property type="molecule type" value="Genomic_DNA"/>
</dbReference>
<feature type="region of interest" description="Disordered" evidence="6">
    <location>
        <begin position="361"/>
        <end position="402"/>
    </location>
</feature>
<evidence type="ECO:0000256" key="5">
    <source>
        <dbReference type="PROSITE-ProRule" id="PRU00288"/>
    </source>
</evidence>
<dbReference type="Pfam" id="PF01412">
    <property type="entry name" value="ArfGap"/>
    <property type="match status" value="1"/>
</dbReference>
<evidence type="ECO:0000256" key="1">
    <source>
        <dbReference type="ARBA" id="ARBA00022468"/>
    </source>
</evidence>
<organism evidence="8 9">
    <name type="scientific">Schizopora paradoxa</name>
    <dbReference type="NCBI Taxonomy" id="27342"/>
    <lineage>
        <taxon>Eukaryota</taxon>
        <taxon>Fungi</taxon>
        <taxon>Dikarya</taxon>
        <taxon>Basidiomycota</taxon>
        <taxon>Agaricomycotina</taxon>
        <taxon>Agaricomycetes</taxon>
        <taxon>Hymenochaetales</taxon>
        <taxon>Schizoporaceae</taxon>
        <taxon>Schizopora</taxon>
    </lineage>
</organism>
<dbReference type="InterPro" id="IPR051718">
    <property type="entry name" value="ARF_GTPase-activating"/>
</dbReference>
<proteinExistence type="predicted"/>
<dbReference type="AlphaFoldDB" id="A0A0H2RI07"/>
<evidence type="ECO:0000313" key="8">
    <source>
        <dbReference type="EMBL" id="KLO11272.1"/>
    </source>
</evidence>
<dbReference type="SMART" id="SM00105">
    <property type="entry name" value="ArfGap"/>
    <property type="match status" value="1"/>
</dbReference>
<dbReference type="Gene3D" id="1.10.220.150">
    <property type="entry name" value="Arf GTPase activating protein"/>
    <property type="match status" value="1"/>
</dbReference>
<keyword evidence="2" id="KW-0479">Metal-binding</keyword>
<keyword evidence="9" id="KW-1185">Reference proteome</keyword>
<dbReference type="InterPro" id="IPR044732">
    <property type="entry name" value="ArfGAP_SMAP1-like"/>
</dbReference>
<feature type="region of interest" description="Disordered" evidence="6">
    <location>
        <begin position="121"/>
        <end position="244"/>
    </location>
</feature>
<dbReference type="GO" id="GO:0005737">
    <property type="term" value="C:cytoplasm"/>
    <property type="evidence" value="ECO:0007669"/>
    <property type="project" value="TreeGrafter"/>
</dbReference>
<feature type="compositionally biased region" description="Pro residues" evidence="6">
    <location>
        <begin position="206"/>
        <end position="215"/>
    </location>
</feature>
<dbReference type="SUPFAM" id="SSF57863">
    <property type="entry name" value="ArfGap/RecO-like zinc finger"/>
    <property type="match status" value="1"/>
</dbReference>
<dbReference type="Proteomes" id="UP000053477">
    <property type="component" value="Unassembled WGS sequence"/>
</dbReference>
<feature type="compositionally biased region" description="Low complexity" evidence="6">
    <location>
        <begin position="269"/>
        <end position="289"/>
    </location>
</feature>
<dbReference type="InParanoid" id="A0A0H2RI07"/>
<dbReference type="STRING" id="27342.A0A0H2RI07"/>
<evidence type="ECO:0000313" key="9">
    <source>
        <dbReference type="Proteomes" id="UP000053477"/>
    </source>
</evidence>
<dbReference type="PRINTS" id="PR00405">
    <property type="entry name" value="REVINTRACTNG"/>
</dbReference>
<evidence type="ECO:0000256" key="3">
    <source>
        <dbReference type="ARBA" id="ARBA00022771"/>
    </source>
</evidence>
<dbReference type="GO" id="GO:0005096">
    <property type="term" value="F:GTPase activator activity"/>
    <property type="evidence" value="ECO:0007669"/>
    <property type="project" value="UniProtKB-KW"/>
</dbReference>
<dbReference type="InterPro" id="IPR038508">
    <property type="entry name" value="ArfGAP_dom_sf"/>
</dbReference>
<dbReference type="InterPro" id="IPR037278">
    <property type="entry name" value="ARFGAP/RecO"/>
</dbReference>
<evidence type="ECO:0000256" key="2">
    <source>
        <dbReference type="ARBA" id="ARBA00022723"/>
    </source>
</evidence>
<keyword evidence="4" id="KW-0862">Zinc</keyword>
<dbReference type="FunCoup" id="A0A0H2RI07">
    <property type="interactions" value="359"/>
</dbReference>
<dbReference type="PANTHER" id="PTHR45705:SF14">
    <property type="entry name" value="ARF-GAP DOMAIN-CONTAINING PROTEIN"/>
    <property type="match status" value="1"/>
</dbReference>
<feature type="domain" description="Arf-GAP" evidence="7">
    <location>
        <begin position="13"/>
        <end position="130"/>
    </location>
</feature>
<protein>
    <submittedName>
        <fullName evidence="8">ArfGap-domain-containing protein</fullName>
    </submittedName>
</protein>
<feature type="compositionally biased region" description="Polar residues" evidence="6">
    <location>
        <begin position="171"/>
        <end position="196"/>
    </location>
</feature>
<sequence length="402" mass="43214">MSRKDSAMAAKHAQMLRELIKKPENKMCADCKKNDTRWASWNIGVFVCIRCSGVHRGMGVHISRVKSVDLDTWGEREMESIMKWGNHRANLYWEAHLRPGHIPPDHKMESFIRSKYEARKWAREGPPPEDPSVLESGEGAAAPITSSSPPPVQVQAKAQASVAQSRPLSPPRTTRQPQAHQLLSATSAGRASSVQRNPPAAAATPAPAPEVPEQPKPQDDLFSLDFHSPPPGSENRSASVDLPKKDVKQDILSLFGKTAAAAPVQPQADPFAAWGSSTQQPAPQSTSMMGGSGTGMWGVQSGWNAPPTQSPPAFAAQQQPSNVWAWNSSSTTSPSAQPQQNNMQGLFEGQSVWGATGAQQTATGIPTTTSNDLFGTSFSSTSTSTTTKKADDPFGDIWGDFK</sequence>
<dbReference type="FunFam" id="1.10.220.150:FF:000009">
    <property type="entry name" value="stromal membrane-associated protein 1 isoform X1"/>
    <property type="match status" value="1"/>
</dbReference>
<evidence type="ECO:0000256" key="4">
    <source>
        <dbReference type="ARBA" id="ARBA00022833"/>
    </source>
</evidence>
<name>A0A0H2RI07_9AGAM</name>
<dbReference type="OrthoDB" id="10266696at2759"/>
<dbReference type="PANTHER" id="PTHR45705">
    <property type="entry name" value="FI20236P1"/>
    <property type="match status" value="1"/>
</dbReference>
<dbReference type="CDD" id="cd08839">
    <property type="entry name" value="ArfGap_SMAP"/>
    <property type="match status" value="1"/>
</dbReference>
<feature type="region of interest" description="Disordered" evidence="6">
    <location>
        <begin position="269"/>
        <end position="290"/>
    </location>
</feature>
<accession>A0A0H2RI07</accession>
<keyword evidence="3 5" id="KW-0863">Zinc-finger</keyword>
<evidence type="ECO:0000256" key="6">
    <source>
        <dbReference type="SAM" id="MobiDB-lite"/>
    </source>
</evidence>
<dbReference type="InterPro" id="IPR001164">
    <property type="entry name" value="ArfGAP_dom"/>
</dbReference>
<evidence type="ECO:0000259" key="7">
    <source>
        <dbReference type="PROSITE" id="PS50115"/>
    </source>
</evidence>
<feature type="compositionally biased region" description="Low complexity" evidence="6">
    <location>
        <begin position="376"/>
        <end position="387"/>
    </location>
</feature>
<dbReference type="PROSITE" id="PS50115">
    <property type="entry name" value="ARFGAP"/>
    <property type="match status" value="1"/>
</dbReference>
<keyword evidence="1" id="KW-0343">GTPase activation</keyword>